<protein>
    <submittedName>
        <fullName evidence="1">Uncharacterized protein</fullName>
    </submittedName>
</protein>
<reference evidence="1" key="1">
    <citation type="submission" date="2023-04" db="EMBL/GenBank/DDBJ databases">
        <title>A chromosome-level genome assembly of the parasitoid wasp Eretmocerus hayati.</title>
        <authorList>
            <person name="Zhong Y."/>
            <person name="Liu S."/>
            <person name="Liu Y."/>
        </authorList>
    </citation>
    <scope>NUCLEOTIDE SEQUENCE</scope>
    <source>
        <strain evidence="1">ZJU_SS_LIU_2023</strain>
    </source>
</reference>
<proteinExistence type="predicted"/>
<sequence length="634" mass="71236">MKLLTLACIALPILADQISSYHGIMSNILTLIKNIFPLTSGVAKLINDYDKFYSSELNDTSPTEDEEFDFIIVGAGSAGCTMAARLSEMNHSKILLIESGGHENILMNVPLLALYLYFDKTYHWDYMTEPSEEYCLAFKNHQCRLPMGKVMGGTSSMNFMLATRGNKRDYDGWAEMTDDKSWSYDEMLKYFKRLENFTSNSNYDHHYHNSHGPVKIGDVPYRTVLADAFVKAGIELGLPPVDYNGRKQTSFSYIQTTQNNGERMSANRAYLHPLKNRKNLIVSMNTQATKVIIDRATKTAGGVEVILGGEKMRVRAKKEVILSAGAIGSPKLLMLSGIGPRDHLQEMGIKTIVDAPVGENLMDHIAFGGLTFLINQTVSILINDIISVKNPAILDYLYHKIGPITMPMAIEGLGYLNVDRPTSKNDTPNIELIFGSMSFGAHYLIHKPFGMSEKYWTKSFLNLLNRHAWIIWPVLIQPKSRGRVLLRSTNPLDKPKIFPNYFSDPEDMRVGIKSIRISMKVAKTKAMQKFGSKIHKIIIPGCEKHIRDSDAFWECAFRSYTMTIWHHSGTCKMGRADDPSTVVNPKLQVKEIKGLRVVDASIMPKIPTAHLNIPTIVIAEKASDMVKSDWDPEP</sequence>
<evidence type="ECO:0000313" key="1">
    <source>
        <dbReference type="EMBL" id="KAJ8680080.1"/>
    </source>
</evidence>
<organism evidence="1 2">
    <name type="scientific">Eretmocerus hayati</name>
    <dbReference type="NCBI Taxonomy" id="131215"/>
    <lineage>
        <taxon>Eukaryota</taxon>
        <taxon>Metazoa</taxon>
        <taxon>Ecdysozoa</taxon>
        <taxon>Arthropoda</taxon>
        <taxon>Hexapoda</taxon>
        <taxon>Insecta</taxon>
        <taxon>Pterygota</taxon>
        <taxon>Neoptera</taxon>
        <taxon>Endopterygota</taxon>
        <taxon>Hymenoptera</taxon>
        <taxon>Apocrita</taxon>
        <taxon>Proctotrupomorpha</taxon>
        <taxon>Chalcidoidea</taxon>
        <taxon>Aphelinidae</taxon>
        <taxon>Aphelininae</taxon>
        <taxon>Eretmocerus</taxon>
    </lineage>
</organism>
<accession>A0ACC2P907</accession>
<keyword evidence="2" id="KW-1185">Reference proteome</keyword>
<gene>
    <name evidence="1" type="ORF">QAD02_015867</name>
</gene>
<name>A0ACC2P907_9HYME</name>
<dbReference type="EMBL" id="CM056742">
    <property type="protein sequence ID" value="KAJ8680080.1"/>
    <property type="molecule type" value="Genomic_DNA"/>
</dbReference>
<comment type="caution">
    <text evidence="1">The sequence shown here is derived from an EMBL/GenBank/DDBJ whole genome shotgun (WGS) entry which is preliminary data.</text>
</comment>
<dbReference type="Proteomes" id="UP001239111">
    <property type="component" value="Chromosome 2"/>
</dbReference>
<evidence type="ECO:0000313" key="2">
    <source>
        <dbReference type="Proteomes" id="UP001239111"/>
    </source>
</evidence>